<dbReference type="AlphaFoldDB" id="A0A7X8TTP9"/>
<sequence>MNKRFACQRKVCGAALLLLTALMLIVSLVGALVAQRTTLYQIKRAHNELETRQQHWLAEGGLECAFAKVVVEQDYSQLTDANSAAYFDKECRQILGMGEITAQASTRHNAPNDSFEIRAAARSDGWGAVHRKTLIKDNSPFLGAIQSSANIDFRGDFDITPAHSTLSNAKGEYDCTALRFARRVSFTPTVSTDTLLTTPDAITCESTSAVTDKALLEGVPSDSSPFQDDYKYQPNVDTFYNYFGVRKSDSSIAALKADYHAINLSDTDDCSSQLAIAFATHDKVWMTGDCYINGPVDIQFPDKPRSLVLQDGLMATYSPMIFAGSFLQFFHKADFYDAATKQFDETKLANHWSAMNPGGEIPIHVESDSVFIETGSFYAKGGSYYDAPAGSVKIIGAKIIKYEETYKLHPTPTTAIWVKGSWNDQNSE</sequence>
<accession>A0A7X8TTP9</accession>
<evidence type="ECO:0000313" key="1">
    <source>
        <dbReference type="EMBL" id="NLS14113.1"/>
    </source>
</evidence>
<proteinExistence type="predicted"/>
<dbReference type="Proteomes" id="UP000535589">
    <property type="component" value="Unassembled WGS sequence"/>
</dbReference>
<dbReference type="RefSeq" id="WP_168837210.1">
    <property type="nucleotide sequence ID" value="NZ_JABAIK010000016.1"/>
</dbReference>
<reference evidence="1 2" key="1">
    <citation type="submission" date="2020-04" db="EMBL/GenBank/DDBJ databases">
        <title>Vibrio sp. SM6, a novel species isolated from seawater.</title>
        <authorList>
            <person name="Wang X."/>
        </authorList>
    </citation>
    <scope>NUCLEOTIDE SEQUENCE [LARGE SCALE GENOMIC DNA]</scope>
    <source>
        <strain evidence="1 2">SM6</strain>
    </source>
</reference>
<protein>
    <submittedName>
        <fullName evidence="1">Uncharacterized protein</fullName>
    </submittedName>
</protein>
<name>A0A7X8TTP9_9VIBR</name>
<organism evidence="1 2">
    <name type="scientific">Vibrio agarilyticus</name>
    <dbReference type="NCBI Taxonomy" id="2726741"/>
    <lineage>
        <taxon>Bacteria</taxon>
        <taxon>Pseudomonadati</taxon>
        <taxon>Pseudomonadota</taxon>
        <taxon>Gammaproteobacteria</taxon>
        <taxon>Vibrionales</taxon>
        <taxon>Vibrionaceae</taxon>
        <taxon>Vibrio</taxon>
    </lineage>
</organism>
<comment type="caution">
    <text evidence="1">The sequence shown here is derived from an EMBL/GenBank/DDBJ whole genome shotgun (WGS) entry which is preliminary data.</text>
</comment>
<gene>
    <name evidence="1" type="ORF">HGP28_14575</name>
</gene>
<dbReference type="EMBL" id="JABAIK010000016">
    <property type="protein sequence ID" value="NLS14113.1"/>
    <property type="molecule type" value="Genomic_DNA"/>
</dbReference>
<evidence type="ECO:0000313" key="2">
    <source>
        <dbReference type="Proteomes" id="UP000535589"/>
    </source>
</evidence>
<keyword evidence="2" id="KW-1185">Reference proteome</keyword>